<gene>
    <name evidence="1" type="ORF">SAMN04487850_0318</name>
</gene>
<evidence type="ECO:0000313" key="2">
    <source>
        <dbReference type="Proteomes" id="UP000199373"/>
    </source>
</evidence>
<evidence type="ECO:0008006" key="3">
    <source>
        <dbReference type="Google" id="ProtNLM"/>
    </source>
</evidence>
<reference evidence="1 2" key="1">
    <citation type="submission" date="2016-10" db="EMBL/GenBank/DDBJ databases">
        <authorList>
            <person name="de Groot N.N."/>
        </authorList>
    </citation>
    <scope>NUCLEOTIDE SEQUENCE [LARGE SCALE GENOMIC DNA]</scope>
    <source>
        <strain evidence="1 2">TC2-24</strain>
    </source>
</reference>
<keyword evidence="2" id="KW-1185">Reference proteome</keyword>
<protein>
    <recommendedName>
        <fullName evidence="3">Outer membrane protein beta-barrel domain-containing protein</fullName>
    </recommendedName>
</protein>
<accession>A0A1I0M634</accession>
<proteinExistence type="predicted"/>
<dbReference type="AlphaFoldDB" id="A0A1I0M634"/>
<dbReference type="EMBL" id="FOIQ01000001">
    <property type="protein sequence ID" value="SEV83240.1"/>
    <property type="molecule type" value="Genomic_DNA"/>
</dbReference>
<organism evidence="1 2">
    <name type="scientific">Prevotella aff. ruminicola Tc2-24</name>
    <dbReference type="NCBI Taxonomy" id="81582"/>
    <lineage>
        <taxon>Bacteria</taxon>
        <taxon>Pseudomonadati</taxon>
        <taxon>Bacteroidota</taxon>
        <taxon>Bacteroidia</taxon>
        <taxon>Bacteroidales</taxon>
        <taxon>Prevotellaceae</taxon>
        <taxon>Prevotella</taxon>
    </lineage>
</organism>
<sequence>MADDSIIVQQNRESKYERRVYRYRKRWANMIPTQFVIQNAGNMGIASMGFGWNYGNRKQWETDCMIGYIPRHQTSRGKLTMTVKENYIPWSLTLYKGYSIEPLTASIYLNTVYGHEFWKTQPGRYPDKYYEFMSTKFRLNIALGQRFTRQIPLEKRKGCKSISLFYEISTCDLYIRSKIMDHDVPLKDIIGLSLGIKLQTL</sequence>
<name>A0A1I0M634_9BACT</name>
<evidence type="ECO:0000313" key="1">
    <source>
        <dbReference type="EMBL" id="SEV83240.1"/>
    </source>
</evidence>
<dbReference type="Proteomes" id="UP000199373">
    <property type="component" value="Unassembled WGS sequence"/>
</dbReference>